<dbReference type="GO" id="GO:0000166">
    <property type="term" value="F:nucleotide binding"/>
    <property type="evidence" value="ECO:0007669"/>
    <property type="project" value="UniProtKB-KW"/>
</dbReference>
<evidence type="ECO:0000313" key="8">
    <source>
        <dbReference type="Proteomes" id="UP000002484"/>
    </source>
</evidence>
<gene>
    <name evidence="7" type="ordered locus">FraEuI1c_0443</name>
</gene>
<dbReference type="STRING" id="298654.FraEuI1c_0443"/>
<dbReference type="HOGENOM" id="CLU_1728713_0_0_11"/>
<evidence type="ECO:0000256" key="1">
    <source>
        <dbReference type="ARBA" id="ARBA00007405"/>
    </source>
</evidence>
<evidence type="ECO:0000256" key="2">
    <source>
        <dbReference type="ARBA" id="ARBA00012274"/>
    </source>
</evidence>
<proteinExistence type="inferred from homology"/>
<evidence type="ECO:0000313" key="7">
    <source>
        <dbReference type="EMBL" id="ADP78526.1"/>
    </source>
</evidence>
<accession>E3J9W4</accession>
<dbReference type="EMBL" id="CP002299">
    <property type="protein sequence ID" value="ADP78526.1"/>
    <property type="molecule type" value="Genomic_DNA"/>
</dbReference>
<comment type="catalytic activity">
    <reaction evidence="5">
        <text>a 2'-deoxyribonucleoside 5'-diphosphate + [thioredoxin]-disulfide + H2O = a ribonucleoside 5'-diphosphate + [thioredoxin]-dithiol</text>
        <dbReference type="Rhea" id="RHEA:23252"/>
        <dbReference type="Rhea" id="RHEA-COMP:10698"/>
        <dbReference type="Rhea" id="RHEA-COMP:10700"/>
        <dbReference type="ChEBI" id="CHEBI:15377"/>
        <dbReference type="ChEBI" id="CHEBI:29950"/>
        <dbReference type="ChEBI" id="CHEBI:50058"/>
        <dbReference type="ChEBI" id="CHEBI:57930"/>
        <dbReference type="ChEBI" id="CHEBI:73316"/>
        <dbReference type="EC" id="1.17.4.1"/>
    </reaction>
</comment>
<reference evidence="7 8" key="1">
    <citation type="submission" date="2010-10" db="EMBL/GenBank/DDBJ databases">
        <title>Complete sequence of Frankia sp. EuI1c.</title>
        <authorList>
            <consortium name="US DOE Joint Genome Institute"/>
            <person name="Lucas S."/>
            <person name="Copeland A."/>
            <person name="Lapidus A."/>
            <person name="Cheng J.-F."/>
            <person name="Bruce D."/>
            <person name="Goodwin L."/>
            <person name="Pitluck S."/>
            <person name="Chertkov O."/>
            <person name="Detter J.C."/>
            <person name="Han C."/>
            <person name="Tapia R."/>
            <person name="Land M."/>
            <person name="Hauser L."/>
            <person name="Jeffries C."/>
            <person name="Kyrpides N."/>
            <person name="Ivanova N."/>
            <person name="Mikhailova N."/>
            <person name="Beauchemin N."/>
            <person name="Sen A."/>
            <person name="Sur S.A."/>
            <person name="Gtari M."/>
            <person name="Wall L."/>
            <person name="Tisa L."/>
            <person name="Woyke T."/>
        </authorList>
    </citation>
    <scope>NUCLEOTIDE SEQUENCE [LARGE SCALE GENOMIC DNA]</scope>
    <source>
        <strain evidence="8">DSM 45817 / CECT 9037 / EuI1c</strain>
    </source>
</reference>
<evidence type="ECO:0000256" key="3">
    <source>
        <dbReference type="ARBA" id="ARBA00022634"/>
    </source>
</evidence>
<dbReference type="OrthoDB" id="9762933at2"/>
<evidence type="ECO:0000256" key="5">
    <source>
        <dbReference type="ARBA" id="ARBA00047754"/>
    </source>
</evidence>
<sequence>MVTGTQERHIARQRAAVTRSFTVGGAQGYLLTSRCSDGTPADLRLIMGRPGTTLHGLLDTVAVAISTGLQTGIPLATFVRRFADTRFEPAGLTDDPEIPEVTSVVDYVVRRLALDYLTLEDRVPLDVLTPLERAATRPRHAGPVGWRAGRS</sequence>
<dbReference type="InParanoid" id="E3J9W4"/>
<dbReference type="KEGG" id="fri:FraEuI1c_0443"/>
<keyword evidence="4" id="KW-0547">Nucleotide-binding</keyword>
<evidence type="ECO:0000259" key="6">
    <source>
        <dbReference type="Pfam" id="PF12637"/>
    </source>
</evidence>
<keyword evidence="3" id="KW-0237">DNA synthesis</keyword>
<dbReference type="EC" id="1.17.4.1" evidence="2"/>
<dbReference type="AlphaFoldDB" id="E3J9W4"/>
<name>E3J9W4_PSEI1</name>
<protein>
    <recommendedName>
        <fullName evidence="2">ribonucleoside-diphosphate reductase</fullName>
        <ecNumber evidence="2">1.17.4.1</ecNumber>
    </recommendedName>
</protein>
<evidence type="ECO:0000256" key="4">
    <source>
        <dbReference type="ARBA" id="ARBA00022741"/>
    </source>
</evidence>
<dbReference type="eggNOG" id="COG0209">
    <property type="taxonomic scope" value="Bacteria"/>
</dbReference>
<organism evidence="7 8">
    <name type="scientific">Pseudofrankia inefficax (strain DSM 45817 / CECT 9037 / DDB 130130 / EuI1c)</name>
    <name type="common">Frankia inefficax</name>
    <dbReference type="NCBI Taxonomy" id="298654"/>
    <lineage>
        <taxon>Bacteria</taxon>
        <taxon>Bacillati</taxon>
        <taxon>Actinomycetota</taxon>
        <taxon>Actinomycetes</taxon>
        <taxon>Frankiales</taxon>
        <taxon>Frankiaceae</taxon>
        <taxon>Pseudofrankia</taxon>
    </lineage>
</organism>
<dbReference type="GO" id="GO:0004748">
    <property type="term" value="F:ribonucleoside-diphosphate reductase activity, thioredoxin disulfide as acceptor"/>
    <property type="evidence" value="ECO:0007669"/>
    <property type="project" value="UniProtKB-EC"/>
</dbReference>
<comment type="similarity">
    <text evidence="1">Belongs to the ribonucleoside diphosphate reductase class-2 family.</text>
</comment>
<feature type="domain" description="TSCPD" evidence="6">
    <location>
        <begin position="14"/>
        <end position="115"/>
    </location>
</feature>
<dbReference type="InterPro" id="IPR024434">
    <property type="entry name" value="TSCPD_dom"/>
</dbReference>
<keyword evidence="8" id="KW-1185">Reference proteome</keyword>
<dbReference type="RefSeq" id="WP_013421648.1">
    <property type="nucleotide sequence ID" value="NC_014666.1"/>
</dbReference>
<dbReference type="Proteomes" id="UP000002484">
    <property type="component" value="Chromosome"/>
</dbReference>
<dbReference type="GO" id="GO:0071897">
    <property type="term" value="P:DNA biosynthetic process"/>
    <property type="evidence" value="ECO:0007669"/>
    <property type="project" value="UniProtKB-KW"/>
</dbReference>
<dbReference type="Pfam" id="PF12637">
    <property type="entry name" value="TSCPD"/>
    <property type="match status" value="1"/>
</dbReference>